<proteinExistence type="predicted"/>
<dbReference type="EMBL" id="QUNO01000014">
    <property type="protein sequence ID" value="REH38031.1"/>
    <property type="molecule type" value="Genomic_DNA"/>
</dbReference>
<dbReference type="PROSITE" id="PS51841">
    <property type="entry name" value="LTD"/>
    <property type="match status" value="1"/>
</dbReference>
<feature type="signal peptide" evidence="1">
    <location>
        <begin position="1"/>
        <end position="27"/>
    </location>
</feature>
<dbReference type="Pfam" id="PF00932">
    <property type="entry name" value="LTD"/>
    <property type="match status" value="1"/>
</dbReference>
<dbReference type="OrthoDB" id="3682978at2"/>
<accession>A0A3E0H4G4</accession>
<evidence type="ECO:0000259" key="2">
    <source>
        <dbReference type="PROSITE" id="PS51841"/>
    </source>
</evidence>
<reference evidence="3 4" key="1">
    <citation type="submission" date="2018-08" db="EMBL/GenBank/DDBJ databases">
        <title>Genomic Encyclopedia of Archaeal and Bacterial Type Strains, Phase II (KMG-II): from individual species to whole genera.</title>
        <authorList>
            <person name="Goeker M."/>
        </authorList>
    </citation>
    <scope>NUCLEOTIDE SEQUENCE [LARGE SCALE GENOMIC DNA]</scope>
    <source>
        <strain evidence="3 4">DSM 45791</strain>
    </source>
</reference>
<feature type="chain" id="PRO_5017799796" evidence="1">
    <location>
        <begin position="28"/>
        <end position="204"/>
    </location>
</feature>
<feature type="domain" description="LTD" evidence="2">
    <location>
        <begin position="28"/>
        <end position="149"/>
    </location>
</feature>
<dbReference type="AlphaFoldDB" id="A0A3E0H4G4"/>
<evidence type="ECO:0000313" key="3">
    <source>
        <dbReference type="EMBL" id="REH38031.1"/>
    </source>
</evidence>
<keyword evidence="4" id="KW-1185">Reference proteome</keyword>
<gene>
    <name evidence="3" type="ORF">BCF44_11456</name>
</gene>
<dbReference type="SUPFAM" id="SSF74853">
    <property type="entry name" value="Lamin A/C globular tail domain"/>
    <property type="match status" value="1"/>
</dbReference>
<organism evidence="3 4">
    <name type="scientific">Kutzneria buriramensis</name>
    <dbReference type="NCBI Taxonomy" id="1045776"/>
    <lineage>
        <taxon>Bacteria</taxon>
        <taxon>Bacillati</taxon>
        <taxon>Actinomycetota</taxon>
        <taxon>Actinomycetes</taxon>
        <taxon>Pseudonocardiales</taxon>
        <taxon>Pseudonocardiaceae</taxon>
        <taxon>Kutzneria</taxon>
    </lineage>
</organism>
<evidence type="ECO:0000313" key="4">
    <source>
        <dbReference type="Proteomes" id="UP000256269"/>
    </source>
</evidence>
<evidence type="ECO:0000256" key="1">
    <source>
        <dbReference type="SAM" id="SignalP"/>
    </source>
</evidence>
<comment type="caution">
    <text evidence="3">The sequence shown here is derived from an EMBL/GenBank/DDBJ whole genome shotgun (WGS) entry which is preliminary data.</text>
</comment>
<dbReference type="InterPro" id="IPR001322">
    <property type="entry name" value="Lamin_tail_dom"/>
</dbReference>
<protein>
    <submittedName>
        <fullName evidence="3">Lamin tail-like protein</fullName>
    </submittedName>
</protein>
<dbReference type="InterPro" id="IPR036415">
    <property type="entry name" value="Lamin_tail_dom_sf"/>
</dbReference>
<keyword evidence="1" id="KW-0732">Signal</keyword>
<dbReference type="Proteomes" id="UP000256269">
    <property type="component" value="Unassembled WGS sequence"/>
</dbReference>
<sequence length="204" mass="21012">MRRSLSALVAAGIAALSLITGAAAASAAPQTVPSVQKSFTFVIDQLATRGPNGAADQYIQIKNLSQVPQDLSGFKIAVAPSPSQIFEVASIPQGTILQPGRVYVIANPQGYSGPVVDQFFTSTVPLTDRVGVALLSPSNVTIDSVATIASSPFVMGAPASPLTNDQPLALVRFTNTNNNAVDFHIAPRTPGLPSPVSLFASTGI</sequence>
<dbReference type="RefSeq" id="WP_116178904.1">
    <property type="nucleotide sequence ID" value="NZ_CP144375.1"/>
</dbReference>
<name>A0A3E0H4G4_9PSEU</name>